<dbReference type="Pfam" id="PF11905">
    <property type="entry name" value="DUF3425"/>
    <property type="match status" value="1"/>
</dbReference>
<gene>
    <name evidence="1" type="ORF">PG991_015044</name>
</gene>
<reference evidence="1 2" key="1">
    <citation type="submission" date="2023-01" db="EMBL/GenBank/DDBJ databases">
        <title>Analysis of 21 Apiospora genomes using comparative genomics revels a genus with tremendous synthesis potential of carbohydrate active enzymes and secondary metabolites.</title>
        <authorList>
            <person name="Sorensen T."/>
        </authorList>
    </citation>
    <scope>NUCLEOTIDE SEQUENCE [LARGE SCALE GENOMIC DNA]</scope>
    <source>
        <strain evidence="1 2">CBS 20057</strain>
    </source>
</reference>
<name>A0ABR1R2X2_9PEZI</name>
<dbReference type="Proteomes" id="UP001396898">
    <property type="component" value="Unassembled WGS sequence"/>
</dbReference>
<accession>A0ABR1R2X2</accession>
<evidence type="ECO:0000313" key="1">
    <source>
        <dbReference type="EMBL" id="KAK7998565.1"/>
    </source>
</evidence>
<dbReference type="PANTHER" id="PTHR38116:SF1">
    <property type="entry name" value="BZIP DOMAIN-CONTAINING PROTEIN"/>
    <property type="match status" value="1"/>
</dbReference>
<dbReference type="InterPro" id="IPR021833">
    <property type="entry name" value="DUF3425"/>
</dbReference>
<dbReference type="EMBL" id="JAQQWI010000021">
    <property type="protein sequence ID" value="KAK7998565.1"/>
    <property type="molecule type" value="Genomic_DNA"/>
</dbReference>
<dbReference type="PANTHER" id="PTHR38116">
    <property type="entry name" value="CHROMOSOME 7, WHOLE GENOME SHOTGUN SEQUENCE"/>
    <property type="match status" value="1"/>
</dbReference>
<comment type="caution">
    <text evidence="1">The sequence shown here is derived from an EMBL/GenBank/DDBJ whole genome shotgun (WGS) entry which is preliminary data.</text>
</comment>
<organism evidence="1 2">
    <name type="scientific">Apiospora marii</name>
    <dbReference type="NCBI Taxonomy" id="335849"/>
    <lineage>
        <taxon>Eukaryota</taxon>
        <taxon>Fungi</taxon>
        <taxon>Dikarya</taxon>
        <taxon>Ascomycota</taxon>
        <taxon>Pezizomycotina</taxon>
        <taxon>Sordariomycetes</taxon>
        <taxon>Xylariomycetidae</taxon>
        <taxon>Amphisphaeriales</taxon>
        <taxon>Apiosporaceae</taxon>
        <taxon>Apiospora</taxon>
    </lineage>
</organism>
<proteinExistence type="predicted"/>
<sequence>MIQFNVLRAIVTNMAILSQRATGCDHLYAALPTFPAPDQLPESLVPTPRQLAVAHEACIDVIPCARLRDNCLEAAARGDLDIEELENDCTGGMCDGPVRTDEPGVIVWRDPWRTDGWEVSAGFFQKYRGLLKGCWDILESTNRWRSLRGDEPLVIEL</sequence>
<keyword evidence="2" id="KW-1185">Reference proteome</keyword>
<evidence type="ECO:0000313" key="2">
    <source>
        <dbReference type="Proteomes" id="UP001396898"/>
    </source>
</evidence>
<protein>
    <submittedName>
        <fullName evidence="1">Uncharacterized protein</fullName>
    </submittedName>
</protein>